<evidence type="ECO:0000313" key="8">
    <source>
        <dbReference type="Proteomes" id="UP000838100"/>
    </source>
</evidence>
<feature type="transmembrane region" description="Helical" evidence="6">
    <location>
        <begin position="186"/>
        <end position="203"/>
    </location>
</feature>
<evidence type="ECO:0000256" key="4">
    <source>
        <dbReference type="ARBA" id="ARBA00022989"/>
    </source>
</evidence>
<feature type="transmembrane region" description="Helical" evidence="6">
    <location>
        <begin position="111"/>
        <end position="134"/>
    </location>
</feature>
<keyword evidence="2" id="KW-1003">Cell membrane</keyword>
<dbReference type="PANTHER" id="PTHR30086">
    <property type="entry name" value="ARGININE EXPORTER PROTEIN ARGO"/>
    <property type="match status" value="1"/>
</dbReference>
<feature type="transmembrane region" description="Helical" evidence="6">
    <location>
        <begin position="42"/>
        <end position="64"/>
    </location>
</feature>
<dbReference type="RefSeq" id="WP_237444232.1">
    <property type="nucleotide sequence ID" value="NZ_CAKLPX010000001.1"/>
</dbReference>
<accession>A0ABM9AF54</accession>
<gene>
    <name evidence="7" type="ORF">SIN8267_01696</name>
</gene>
<dbReference type="EMBL" id="CAKLPX010000001">
    <property type="protein sequence ID" value="CAH0991587.1"/>
    <property type="molecule type" value="Genomic_DNA"/>
</dbReference>
<keyword evidence="4 6" id="KW-1133">Transmembrane helix</keyword>
<dbReference type="Pfam" id="PF01810">
    <property type="entry name" value="LysE"/>
    <property type="match status" value="1"/>
</dbReference>
<comment type="subcellular location">
    <subcellularLocation>
        <location evidence="1">Cell membrane</location>
        <topology evidence="1">Multi-pass membrane protein</topology>
    </subcellularLocation>
</comment>
<keyword evidence="3 6" id="KW-0812">Transmembrane</keyword>
<keyword evidence="8" id="KW-1185">Reference proteome</keyword>
<feature type="transmembrane region" description="Helical" evidence="6">
    <location>
        <begin position="71"/>
        <end position="91"/>
    </location>
</feature>
<dbReference type="Proteomes" id="UP000838100">
    <property type="component" value="Unassembled WGS sequence"/>
</dbReference>
<comment type="caution">
    <text evidence="7">The sequence shown here is derived from an EMBL/GenBank/DDBJ whole genome shotgun (WGS) entry which is preliminary data.</text>
</comment>
<evidence type="ECO:0000313" key="7">
    <source>
        <dbReference type="EMBL" id="CAH0991587.1"/>
    </source>
</evidence>
<evidence type="ECO:0000256" key="6">
    <source>
        <dbReference type="SAM" id="Phobius"/>
    </source>
</evidence>
<proteinExistence type="predicted"/>
<keyword evidence="5 6" id="KW-0472">Membrane</keyword>
<organism evidence="7 8">
    <name type="scientific">Sinobacterium norvegicum</name>
    <dbReference type="NCBI Taxonomy" id="1641715"/>
    <lineage>
        <taxon>Bacteria</taxon>
        <taxon>Pseudomonadati</taxon>
        <taxon>Pseudomonadota</taxon>
        <taxon>Gammaproteobacteria</taxon>
        <taxon>Cellvibrionales</taxon>
        <taxon>Spongiibacteraceae</taxon>
        <taxon>Sinobacterium</taxon>
    </lineage>
</organism>
<reference evidence="7" key="1">
    <citation type="submission" date="2021-12" db="EMBL/GenBank/DDBJ databases">
        <authorList>
            <person name="Rodrigo-Torres L."/>
            <person name="Arahal R. D."/>
            <person name="Lucena T."/>
        </authorList>
    </citation>
    <scope>NUCLEOTIDE SEQUENCE</scope>
    <source>
        <strain evidence="7">CECT 8267</strain>
    </source>
</reference>
<dbReference type="PANTHER" id="PTHR30086:SF20">
    <property type="entry name" value="ARGININE EXPORTER PROTEIN ARGO-RELATED"/>
    <property type="match status" value="1"/>
</dbReference>
<sequence length="205" mass="22162">MNWLNSVALATTMLILVMTPGPGVFAVVARALASGFKTTLPLVFGMVLGDLVFLSIAIFGLSLIAGWLDELFVVVKYLGACYLLWMGYKILKSKPTTTVNEDDSTVERWPATVASGLMIALSNPKVILFYLGLLPTFVDLTTLQSIDIGIIVTIVFSIVSSVLIGYAYTAARARHLFKSDKASIRLNRFAASAMAATAMAIVFRQ</sequence>
<dbReference type="InterPro" id="IPR001123">
    <property type="entry name" value="LeuE-type"/>
</dbReference>
<evidence type="ECO:0000256" key="2">
    <source>
        <dbReference type="ARBA" id="ARBA00022475"/>
    </source>
</evidence>
<evidence type="ECO:0000256" key="5">
    <source>
        <dbReference type="ARBA" id="ARBA00023136"/>
    </source>
</evidence>
<protein>
    <submittedName>
        <fullName evidence="7">Uncharacterized protein</fullName>
    </submittedName>
</protein>
<evidence type="ECO:0000256" key="3">
    <source>
        <dbReference type="ARBA" id="ARBA00022692"/>
    </source>
</evidence>
<feature type="transmembrane region" description="Helical" evidence="6">
    <location>
        <begin position="146"/>
        <end position="166"/>
    </location>
</feature>
<name>A0ABM9AF54_9GAMM</name>
<evidence type="ECO:0000256" key="1">
    <source>
        <dbReference type="ARBA" id="ARBA00004651"/>
    </source>
</evidence>